<evidence type="ECO:0000313" key="2">
    <source>
        <dbReference type="EMBL" id="GMH52137.1"/>
    </source>
</evidence>
<evidence type="ECO:0000256" key="1">
    <source>
        <dbReference type="SAM" id="Phobius"/>
    </source>
</evidence>
<organism evidence="2 3">
    <name type="scientific">Triparma laevis f. inornata</name>
    <dbReference type="NCBI Taxonomy" id="1714386"/>
    <lineage>
        <taxon>Eukaryota</taxon>
        <taxon>Sar</taxon>
        <taxon>Stramenopiles</taxon>
        <taxon>Ochrophyta</taxon>
        <taxon>Bolidophyceae</taxon>
        <taxon>Parmales</taxon>
        <taxon>Triparmaceae</taxon>
        <taxon>Triparma</taxon>
    </lineage>
</organism>
<dbReference type="Proteomes" id="UP001162640">
    <property type="component" value="Unassembled WGS sequence"/>
</dbReference>
<sequence length="701" mass="81437">MFERARSSLTADVDGDYAVALTQMQEGGDGGSSEIDNLTTRLGRPQIKDVLAIDEAHILKEIDKEFPKAGQMPTAYNVIETCLSAPETGKYEGAGYKVGDWVEIQGPDTKWRLATVRRIIRQAPDEWDWKEEENIGKEPDWDFYYNCGESRMLEEDKLRAPQEGLTRIFGRRPWVWQQYALLRYENFVRFQENHQADFDEVDAQEYARGLWEEWLEDPRNHDFKVLYEEGGKIAQQELIEHIISPFIDIDDVTDEVDGEKEEWDFQDENISAFTYVAVLGSGCTVPLICFVMQMTIPLLLLFAAIGERGDNFMDSVLHCNTFPSSVYPKDESEGGSFNSLHGKIMVTLVALYYLFKVVPDTMYSFYNTAGTADTSYSKIMSMRKMVWDQGDDNVGQMIGFKADLYMNTAFECVLYSLNLFIIFNTNDILDVILNALAIEFVHQLDETFRASTWWDDDDRFIQAGTVELIIQKTLYLNMLKDYKRFAKWIGEDEGTVMAACGGKGECLYNRERALEDQENTEYMNGTEAWDWRCAEAAKKLGRRFAVEEYDKPFAYFGWENKLYEIVTGKHDTAIFNKLENYRVWSRWENVLFMATIPEKGTWQGKEADKANKEVKSTLEHPFRNHAIIAGTSPLRLFLAEVVQVVTFIYFFKCVRQCYKNKNYSAMIFRIFDGFANWFCYVYQLFFPFFIIWALFYMPSCY</sequence>
<accession>A0A9W6ZCY7</accession>
<feature type="transmembrane region" description="Helical" evidence="1">
    <location>
        <begin position="634"/>
        <end position="654"/>
    </location>
</feature>
<feature type="transmembrane region" description="Helical" evidence="1">
    <location>
        <begin position="674"/>
        <end position="695"/>
    </location>
</feature>
<keyword evidence="1" id="KW-0812">Transmembrane</keyword>
<protein>
    <submittedName>
        <fullName evidence="2">Uncharacterized protein</fullName>
    </submittedName>
</protein>
<keyword evidence="1" id="KW-1133">Transmembrane helix</keyword>
<evidence type="ECO:0000313" key="3">
    <source>
        <dbReference type="Proteomes" id="UP001162640"/>
    </source>
</evidence>
<proteinExistence type="predicted"/>
<name>A0A9W6ZCY7_9STRA</name>
<comment type="caution">
    <text evidence="2">The sequence shown here is derived from an EMBL/GenBank/DDBJ whole genome shotgun (WGS) entry which is preliminary data.</text>
</comment>
<dbReference type="AlphaFoldDB" id="A0A9W6ZCY7"/>
<gene>
    <name evidence="2" type="ORF">TL16_g01164</name>
</gene>
<reference evidence="3" key="1">
    <citation type="journal article" date="2023" name="Commun. Biol.">
        <title>Genome analysis of Parmales, the sister group of diatoms, reveals the evolutionary specialization of diatoms from phago-mixotrophs to photoautotrophs.</title>
        <authorList>
            <person name="Ban H."/>
            <person name="Sato S."/>
            <person name="Yoshikawa S."/>
            <person name="Yamada K."/>
            <person name="Nakamura Y."/>
            <person name="Ichinomiya M."/>
            <person name="Sato N."/>
            <person name="Blanc-Mathieu R."/>
            <person name="Endo H."/>
            <person name="Kuwata A."/>
            <person name="Ogata H."/>
        </authorList>
    </citation>
    <scope>NUCLEOTIDE SEQUENCE [LARGE SCALE GENOMIC DNA]</scope>
</reference>
<keyword evidence="1" id="KW-0472">Membrane</keyword>
<dbReference type="EMBL" id="BLQM01000025">
    <property type="protein sequence ID" value="GMH52137.1"/>
    <property type="molecule type" value="Genomic_DNA"/>
</dbReference>